<accession>A0ABP2F313</accession>
<evidence type="ECO:0000313" key="4">
    <source>
        <dbReference type="Proteomes" id="UP000002039"/>
    </source>
</evidence>
<dbReference type="EMBL" id="EQ999976">
    <property type="protein sequence ID" value="EEQ89380.2"/>
    <property type="molecule type" value="Genomic_DNA"/>
</dbReference>
<dbReference type="RefSeq" id="XP_045276318.1">
    <property type="nucleotide sequence ID" value="XM_045420160.1"/>
</dbReference>
<dbReference type="GeneID" id="69026641"/>
<evidence type="ECO:0000256" key="2">
    <source>
        <dbReference type="SAM" id="SignalP"/>
    </source>
</evidence>
<name>A0ABP2F313_AJEDR</name>
<evidence type="ECO:0008006" key="5">
    <source>
        <dbReference type="Google" id="ProtNLM"/>
    </source>
</evidence>
<organism evidence="3 4">
    <name type="scientific">Ajellomyces dermatitidis (strain ER-3 / ATCC MYA-2586)</name>
    <name type="common">Blastomyces dermatitidis</name>
    <dbReference type="NCBI Taxonomy" id="559297"/>
    <lineage>
        <taxon>Eukaryota</taxon>
        <taxon>Fungi</taxon>
        <taxon>Dikarya</taxon>
        <taxon>Ascomycota</taxon>
        <taxon>Pezizomycotina</taxon>
        <taxon>Eurotiomycetes</taxon>
        <taxon>Eurotiomycetidae</taxon>
        <taxon>Onygenales</taxon>
        <taxon>Ajellomycetaceae</taxon>
        <taxon>Blastomyces</taxon>
    </lineage>
</organism>
<evidence type="ECO:0000313" key="3">
    <source>
        <dbReference type="EMBL" id="EEQ89380.2"/>
    </source>
</evidence>
<proteinExistence type="predicted"/>
<feature type="chain" id="PRO_5047319120" description="Secreted protein" evidence="2">
    <location>
        <begin position="21"/>
        <end position="131"/>
    </location>
</feature>
<gene>
    <name evidence="3" type="ORF">BDCG_04500</name>
</gene>
<sequence length="131" mass="13798">MGLAILQSFVVVLIITDVRSTAYCERHTPVSYMRGPRKNVVRQTHCNRPKPKAAAATEGGVDGVQERGAHLAAALPSDSAKTGKATGFISPGTNQGTSHARAAILFVQGTSNGGWLVPEQKARKCTKRGAS</sequence>
<protein>
    <recommendedName>
        <fullName evidence="5">Secreted protein</fullName>
    </recommendedName>
</protein>
<feature type="signal peptide" evidence="2">
    <location>
        <begin position="1"/>
        <end position="20"/>
    </location>
</feature>
<dbReference type="Proteomes" id="UP000002039">
    <property type="component" value="Unassembled WGS sequence"/>
</dbReference>
<reference evidence="4" key="1">
    <citation type="journal article" date="2015" name="PLoS Genet.">
        <title>The dynamic genome and transcriptome of the human fungal pathogen Blastomyces and close relative Emmonsia.</title>
        <authorList>
            <person name="Munoz J.F."/>
            <person name="Gauthier G.M."/>
            <person name="Desjardins C.A."/>
            <person name="Gallo J.E."/>
            <person name="Holder J."/>
            <person name="Sullivan T.D."/>
            <person name="Marty A.J."/>
            <person name="Carmen J.C."/>
            <person name="Chen Z."/>
            <person name="Ding L."/>
            <person name="Gujja S."/>
            <person name="Magrini V."/>
            <person name="Misas E."/>
            <person name="Mitreva M."/>
            <person name="Priest M."/>
            <person name="Saif S."/>
            <person name="Whiston E.A."/>
            <person name="Young S."/>
            <person name="Zeng Q."/>
            <person name="Goldman W.E."/>
            <person name="Mardis E.R."/>
            <person name="Taylor J.W."/>
            <person name="McEwen J.G."/>
            <person name="Clay O.K."/>
            <person name="Klein B.S."/>
            <person name="Cuomo C.A."/>
        </authorList>
    </citation>
    <scope>NUCLEOTIDE SEQUENCE [LARGE SCALE GENOMIC DNA]</scope>
    <source>
        <strain evidence="4">ER-3 / ATCC MYA-2586</strain>
    </source>
</reference>
<evidence type="ECO:0000256" key="1">
    <source>
        <dbReference type="SAM" id="MobiDB-lite"/>
    </source>
</evidence>
<keyword evidence="4" id="KW-1185">Reference proteome</keyword>
<keyword evidence="2" id="KW-0732">Signal</keyword>
<feature type="region of interest" description="Disordered" evidence="1">
    <location>
        <begin position="74"/>
        <end position="96"/>
    </location>
</feature>